<keyword evidence="1" id="KW-1133">Transmembrane helix</keyword>
<keyword evidence="3" id="KW-1185">Reference proteome</keyword>
<dbReference type="Proteomes" id="UP000078542">
    <property type="component" value="Unassembled WGS sequence"/>
</dbReference>
<keyword evidence="1" id="KW-0812">Transmembrane</keyword>
<gene>
    <name evidence="2" type="ORF">ALC62_03099</name>
</gene>
<accession>A0A151IM84</accession>
<protein>
    <submittedName>
        <fullName evidence="2">Uncharacterized protein</fullName>
    </submittedName>
</protein>
<proteinExistence type="predicted"/>
<evidence type="ECO:0000313" key="2">
    <source>
        <dbReference type="EMBL" id="KYN06005.1"/>
    </source>
</evidence>
<name>A0A151IM84_9HYME</name>
<dbReference type="EMBL" id="KQ977063">
    <property type="protein sequence ID" value="KYN06005.1"/>
    <property type="molecule type" value="Genomic_DNA"/>
</dbReference>
<evidence type="ECO:0000313" key="3">
    <source>
        <dbReference type="Proteomes" id="UP000078542"/>
    </source>
</evidence>
<keyword evidence="1" id="KW-0472">Membrane</keyword>
<dbReference type="AlphaFoldDB" id="A0A151IM84"/>
<evidence type="ECO:0000256" key="1">
    <source>
        <dbReference type="SAM" id="Phobius"/>
    </source>
</evidence>
<feature type="transmembrane region" description="Helical" evidence="1">
    <location>
        <begin position="16"/>
        <end position="35"/>
    </location>
</feature>
<sequence>MKLMLSQIVTHTRSPFYNLVLFLHYLTLLIIYYICILTGSTSHIITDISLEPVASLRPSGENLQYQTSSQ</sequence>
<organism evidence="2 3">
    <name type="scientific">Cyphomyrmex costatus</name>
    <dbReference type="NCBI Taxonomy" id="456900"/>
    <lineage>
        <taxon>Eukaryota</taxon>
        <taxon>Metazoa</taxon>
        <taxon>Ecdysozoa</taxon>
        <taxon>Arthropoda</taxon>
        <taxon>Hexapoda</taxon>
        <taxon>Insecta</taxon>
        <taxon>Pterygota</taxon>
        <taxon>Neoptera</taxon>
        <taxon>Endopterygota</taxon>
        <taxon>Hymenoptera</taxon>
        <taxon>Apocrita</taxon>
        <taxon>Aculeata</taxon>
        <taxon>Formicoidea</taxon>
        <taxon>Formicidae</taxon>
        <taxon>Myrmicinae</taxon>
        <taxon>Cyphomyrmex</taxon>
    </lineage>
</organism>
<reference evidence="2 3" key="1">
    <citation type="submission" date="2016-03" db="EMBL/GenBank/DDBJ databases">
        <title>Cyphomyrmex costatus WGS genome.</title>
        <authorList>
            <person name="Nygaard S."/>
            <person name="Hu H."/>
            <person name="Boomsma J."/>
            <person name="Zhang G."/>
        </authorList>
    </citation>
    <scope>NUCLEOTIDE SEQUENCE [LARGE SCALE GENOMIC DNA]</scope>
    <source>
        <strain evidence="2">MS0001</strain>
        <tissue evidence="2">Whole body</tissue>
    </source>
</reference>